<sequence length="98" mass="11370">MQLVRWNLISPRALVKILSKMRVEGERGSWGRCTPFSQEVRKRETSLRLYSPSNTATQSIKSSRTHPKVELHKLEEKKQPVQRRITSLTNGYSVSVYI</sequence>
<dbReference type="EMBL" id="J05463">
    <property type="protein sequence ID" value="AAB05632.1"/>
    <property type="molecule type" value="Genomic_DNA"/>
</dbReference>
<organism evidence="1">
    <name type="scientific">Saccharomyces cerevisiae</name>
    <name type="common">Baker's yeast</name>
    <dbReference type="NCBI Taxonomy" id="4932"/>
    <lineage>
        <taxon>Eukaryota</taxon>
        <taxon>Fungi</taxon>
        <taxon>Dikarya</taxon>
        <taxon>Ascomycota</taxon>
        <taxon>Saccharomycotina</taxon>
        <taxon>Saccharomycetes</taxon>
        <taxon>Saccharomycetales</taxon>
        <taxon>Saccharomycetaceae</taxon>
        <taxon>Saccharomyces</taxon>
    </lineage>
</organism>
<protein>
    <submittedName>
        <fullName evidence="1">S.cerevisiae ATP10 (essential for mitochondrial ATPase complex assembly) protein</fullName>
    </submittedName>
</protein>
<proteinExistence type="predicted"/>
<name>E9P9T6_YEASX</name>
<reference evidence="1" key="1">
    <citation type="journal article" date="1990" name="J. Biol. Chem.">
        <title>ATP 10, a yeast nuclear gene required for the assembly of the mitochondrial F1-F0 complex.</title>
        <authorList>
            <person name="Ackerman S.H."/>
            <person name="Tzagoloff A."/>
        </authorList>
    </citation>
    <scope>NUCLEOTIDE SEQUENCE</scope>
</reference>
<dbReference type="AlphaFoldDB" id="E9P9T6"/>
<accession>E9P9T6</accession>
<evidence type="ECO:0000313" key="1">
    <source>
        <dbReference type="EMBL" id="AAB05632.1"/>
    </source>
</evidence>